<gene>
    <name evidence="15" type="ORF">EVOR1521_LOCUS12739</name>
</gene>
<protein>
    <recommendedName>
        <fullName evidence="13">Acyl carrier protein</fullName>
    </recommendedName>
</protein>
<dbReference type="InterPro" id="IPR003231">
    <property type="entry name" value="ACP"/>
</dbReference>
<dbReference type="Gene3D" id="1.10.1200.10">
    <property type="entry name" value="ACP-like"/>
    <property type="match status" value="1"/>
</dbReference>
<accession>A0AA36IHE8</accession>
<name>A0AA36IHE8_9DINO</name>
<comment type="subcellular location">
    <subcellularLocation>
        <location evidence="1">Mitochondrion</location>
    </subcellularLocation>
</comment>
<evidence type="ECO:0000256" key="3">
    <source>
        <dbReference type="ARBA" id="ARBA00022448"/>
    </source>
</evidence>
<keyword evidence="11" id="KW-0496">Mitochondrion</keyword>
<evidence type="ECO:0000313" key="16">
    <source>
        <dbReference type="Proteomes" id="UP001178507"/>
    </source>
</evidence>
<dbReference type="InterPro" id="IPR036736">
    <property type="entry name" value="ACP-like_sf"/>
</dbReference>
<comment type="similarity">
    <text evidence="2">Belongs to the acyl carrier protein (ACP) family.</text>
</comment>
<keyword evidence="10" id="KW-0443">Lipid metabolism</keyword>
<sequence>MAARILQPALRQFSFARASPALRGLPGGLPCRWFSTGSAELQRVIAAVERYKMARKDDLLRDADSPTADREETLKALDSAITGETKWDELKFDDIDRVEVLLEVEDEFNHVIPDADADKISSVPDIMEYLDKNGVK</sequence>
<keyword evidence="5 13" id="KW-0444">Lipid biosynthesis</keyword>
<evidence type="ECO:0000256" key="1">
    <source>
        <dbReference type="ARBA" id="ARBA00004173"/>
    </source>
</evidence>
<keyword evidence="8" id="KW-0809">Transit peptide</keyword>
<evidence type="ECO:0000256" key="12">
    <source>
        <dbReference type="ARBA" id="ARBA00023160"/>
    </source>
</evidence>
<feature type="domain" description="Carrier" evidence="14">
    <location>
        <begin position="73"/>
        <end position="130"/>
    </location>
</feature>
<evidence type="ECO:0000256" key="9">
    <source>
        <dbReference type="ARBA" id="ARBA00022982"/>
    </source>
</evidence>
<proteinExistence type="inferred from homology"/>
<keyword evidence="4 13" id="KW-0596">Phosphopantetheine</keyword>
<evidence type="ECO:0000256" key="7">
    <source>
        <dbReference type="ARBA" id="ARBA00022832"/>
    </source>
</evidence>
<comment type="function">
    <text evidence="13">Carrier of the growing fatty acid chain in fatty acid biosynthesis.</text>
</comment>
<keyword evidence="12 13" id="KW-0275">Fatty acid biosynthesis</keyword>
<dbReference type="Proteomes" id="UP001178507">
    <property type="component" value="Unassembled WGS sequence"/>
</dbReference>
<dbReference type="AlphaFoldDB" id="A0AA36IHE8"/>
<evidence type="ECO:0000259" key="14">
    <source>
        <dbReference type="Pfam" id="PF00550"/>
    </source>
</evidence>
<reference evidence="15" key="1">
    <citation type="submission" date="2023-08" db="EMBL/GenBank/DDBJ databases">
        <authorList>
            <person name="Chen Y."/>
            <person name="Shah S."/>
            <person name="Dougan E. K."/>
            <person name="Thang M."/>
            <person name="Chan C."/>
        </authorList>
    </citation>
    <scope>NUCLEOTIDE SEQUENCE</scope>
</reference>
<evidence type="ECO:0000256" key="4">
    <source>
        <dbReference type="ARBA" id="ARBA00022450"/>
    </source>
</evidence>
<dbReference type="InterPro" id="IPR009081">
    <property type="entry name" value="PP-bd_ACP"/>
</dbReference>
<dbReference type="SUPFAM" id="SSF47336">
    <property type="entry name" value="ACP-like"/>
    <property type="match status" value="1"/>
</dbReference>
<dbReference type="PANTHER" id="PTHR20863">
    <property type="entry name" value="ACYL CARRIER PROTEIN"/>
    <property type="match status" value="1"/>
</dbReference>
<dbReference type="PANTHER" id="PTHR20863:SF28">
    <property type="entry name" value="ACYL CARRIER PROTEIN, MITOCHONDRIAL"/>
    <property type="match status" value="1"/>
</dbReference>
<keyword evidence="9" id="KW-0249">Electron transport</keyword>
<evidence type="ECO:0000256" key="10">
    <source>
        <dbReference type="ARBA" id="ARBA00023098"/>
    </source>
</evidence>
<evidence type="ECO:0000256" key="5">
    <source>
        <dbReference type="ARBA" id="ARBA00022516"/>
    </source>
</evidence>
<dbReference type="GO" id="GO:0000035">
    <property type="term" value="F:acyl binding"/>
    <property type="evidence" value="ECO:0007669"/>
    <property type="project" value="TreeGrafter"/>
</dbReference>
<organism evidence="15 16">
    <name type="scientific">Effrenium voratum</name>
    <dbReference type="NCBI Taxonomy" id="2562239"/>
    <lineage>
        <taxon>Eukaryota</taxon>
        <taxon>Sar</taxon>
        <taxon>Alveolata</taxon>
        <taxon>Dinophyceae</taxon>
        <taxon>Suessiales</taxon>
        <taxon>Symbiodiniaceae</taxon>
        <taxon>Effrenium</taxon>
    </lineage>
</organism>
<keyword evidence="7" id="KW-0276">Fatty acid metabolism</keyword>
<evidence type="ECO:0000256" key="6">
    <source>
        <dbReference type="ARBA" id="ARBA00022553"/>
    </source>
</evidence>
<evidence type="ECO:0000256" key="8">
    <source>
        <dbReference type="ARBA" id="ARBA00022946"/>
    </source>
</evidence>
<evidence type="ECO:0000313" key="15">
    <source>
        <dbReference type="EMBL" id="CAJ1386374.1"/>
    </source>
</evidence>
<dbReference type="Pfam" id="PF00550">
    <property type="entry name" value="PP-binding"/>
    <property type="match status" value="1"/>
</dbReference>
<evidence type="ECO:0000256" key="11">
    <source>
        <dbReference type="ARBA" id="ARBA00023128"/>
    </source>
</evidence>
<evidence type="ECO:0000256" key="2">
    <source>
        <dbReference type="ARBA" id="ARBA00010930"/>
    </source>
</evidence>
<comment type="caution">
    <text evidence="15">The sequence shown here is derived from an EMBL/GenBank/DDBJ whole genome shotgun (WGS) entry which is preliminary data.</text>
</comment>
<dbReference type="GO" id="GO:0000036">
    <property type="term" value="F:acyl carrier activity"/>
    <property type="evidence" value="ECO:0007669"/>
    <property type="project" value="TreeGrafter"/>
</dbReference>
<dbReference type="GO" id="GO:0005739">
    <property type="term" value="C:mitochondrion"/>
    <property type="evidence" value="ECO:0007669"/>
    <property type="project" value="UniProtKB-SubCell"/>
</dbReference>
<evidence type="ECO:0000256" key="13">
    <source>
        <dbReference type="RuleBase" id="RU000722"/>
    </source>
</evidence>
<keyword evidence="16" id="KW-1185">Reference proteome</keyword>
<keyword evidence="6" id="KW-0597">Phosphoprotein</keyword>
<keyword evidence="3" id="KW-0813">Transport</keyword>
<dbReference type="EMBL" id="CAUJNA010001358">
    <property type="protein sequence ID" value="CAJ1386374.1"/>
    <property type="molecule type" value="Genomic_DNA"/>
</dbReference>